<name>A0ACC1Y165_MELAZ</name>
<dbReference type="Proteomes" id="UP001164539">
    <property type="component" value="Chromosome 6"/>
</dbReference>
<reference evidence="1 2" key="1">
    <citation type="journal article" date="2023" name="Science">
        <title>Complex scaffold remodeling in plant triterpene biosynthesis.</title>
        <authorList>
            <person name="De La Pena R."/>
            <person name="Hodgson H."/>
            <person name="Liu J.C."/>
            <person name="Stephenson M.J."/>
            <person name="Martin A.C."/>
            <person name="Owen C."/>
            <person name="Harkess A."/>
            <person name="Leebens-Mack J."/>
            <person name="Jimenez L.E."/>
            <person name="Osbourn A."/>
            <person name="Sattely E.S."/>
        </authorList>
    </citation>
    <scope>NUCLEOTIDE SEQUENCE [LARGE SCALE GENOMIC DNA]</scope>
    <source>
        <strain evidence="2">cv. JPN11</strain>
        <tissue evidence="1">Leaf</tissue>
    </source>
</reference>
<evidence type="ECO:0000313" key="1">
    <source>
        <dbReference type="EMBL" id="KAJ4717460.1"/>
    </source>
</evidence>
<evidence type="ECO:0000313" key="2">
    <source>
        <dbReference type="Proteomes" id="UP001164539"/>
    </source>
</evidence>
<organism evidence="1 2">
    <name type="scientific">Melia azedarach</name>
    <name type="common">Chinaberry tree</name>
    <dbReference type="NCBI Taxonomy" id="155640"/>
    <lineage>
        <taxon>Eukaryota</taxon>
        <taxon>Viridiplantae</taxon>
        <taxon>Streptophyta</taxon>
        <taxon>Embryophyta</taxon>
        <taxon>Tracheophyta</taxon>
        <taxon>Spermatophyta</taxon>
        <taxon>Magnoliopsida</taxon>
        <taxon>eudicotyledons</taxon>
        <taxon>Gunneridae</taxon>
        <taxon>Pentapetalae</taxon>
        <taxon>rosids</taxon>
        <taxon>malvids</taxon>
        <taxon>Sapindales</taxon>
        <taxon>Meliaceae</taxon>
        <taxon>Melia</taxon>
    </lineage>
</organism>
<comment type="caution">
    <text evidence="1">The sequence shown here is derived from an EMBL/GenBank/DDBJ whole genome shotgun (WGS) entry which is preliminary data.</text>
</comment>
<gene>
    <name evidence="1" type="ORF">OWV82_012335</name>
</gene>
<accession>A0ACC1Y165</accession>
<dbReference type="EMBL" id="CM051399">
    <property type="protein sequence ID" value="KAJ4717460.1"/>
    <property type="molecule type" value="Genomic_DNA"/>
</dbReference>
<sequence length="138" mass="15488">MVKSGVENSIHISIEVCDDDEIPHPEKNSEYSCKTFPTQCKTKGQEQVKSGVENSIDISIEVSDESSDDEIHKPRKNSEDSCKKFPTQVMTKGQEEALWSDEISTTTSERIESEYEPLNQGFQIVAAVCCCCSWLMIC</sequence>
<protein>
    <submittedName>
        <fullName evidence="1">Uncharacterized protein</fullName>
    </submittedName>
</protein>
<keyword evidence="2" id="KW-1185">Reference proteome</keyword>
<proteinExistence type="predicted"/>